<evidence type="ECO:0000313" key="2">
    <source>
        <dbReference type="Proteomes" id="UP001172386"/>
    </source>
</evidence>
<evidence type="ECO:0000313" key="1">
    <source>
        <dbReference type="EMBL" id="KAJ9652565.1"/>
    </source>
</evidence>
<dbReference type="EMBL" id="JAPDRQ010000192">
    <property type="protein sequence ID" value="KAJ9652565.1"/>
    <property type="molecule type" value="Genomic_DNA"/>
</dbReference>
<protein>
    <submittedName>
        <fullName evidence="1">Uncharacterized protein</fullName>
    </submittedName>
</protein>
<reference evidence="1" key="1">
    <citation type="submission" date="2022-10" db="EMBL/GenBank/DDBJ databases">
        <title>Culturing micro-colonial fungi from biological soil crusts in the Mojave desert and describing Neophaeococcomyces mojavensis, and introducing the new genera and species Taxawa tesnikishii.</title>
        <authorList>
            <person name="Kurbessoian T."/>
            <person name="Stajich J.E."/>
        </authorList>
    </citation>
    <scope>NUCLEOTIDE SEQUENCE</scope>
    <source>
        <strain evidence="1">JES_112</strain>
    </source>
</reference>
<accession>A0ACC2ZY40</accession>
<proteinExistence type="predicted"/>
<dbReference type="Proteomes" id="UP001172386">
    <property type="component" value="Unassembled WGS sequence"/>
</dbReference>
<keyword evidence="2" id="KW-1185">Reference proteome</keyword>
<gene>
    <name evidence="1" type="ORF">H2198_008177</name>
</gene>
<comment type="caution">
    <text evidence="1">The sequence shown here is derived from an EMBL/GenBank/DDBJ whole genome shotgun (WGS) entry which is preliminary data.</text>
</comment>
<sequence length="340" mass="36820">MVPYSAVQASNARIATALPADLTAVFVGGTSGIGEYSLKQFAKHTVRPRVYFIGRSQEAGDRIAKECLALNPSGTFKFIKRDTSLVRNVDELCQELKSQEKAINLLFLTTGTLDFYTKTSEDLGLTVALAHYTRARFIHNLLPEIQAASSLKRVVSVYAGTKEGPVFLDHLENYDKIPVIKGRGHAASLVTLGMETLAAMAPDVTLMHTYPGPVKSGIGRELQGITGTIARVVFGVFGPLFNVPTEESGAYHLFFATSAKYPSKDSKGVQEGVPLGDNIAIARGTDGKSGSGMYCVDQKGESAGTNVEQLLQSFRDDGTKEKVWKHTDKEWQRILGTAKA</sequence>
<name>A0ACC2ZY40_9EURO</name>
<organism evidence="1 2">
    <name type="scientific">Neophaeococcomyces mojaviensis</name>
    <dbReference type="NCBI Taxonomy" id="3383035"/>
    <lineage>
        <taxon>Eukaryota</taxon>
        <taxon>Fungi</taxon>
        <taxon>Dikarya</taxon>
        <taxon>Ascomycota</taxon>
        <taxon>Pezizomycotina</taxon>
        <taxon>Eurotiomycetes</taxon>
        <taxon>Chaetothyriomycetidae</taxon>
        <taxon>Chaetothyriales</taxon>
        <taxon>Chaetothyriales incertae sedis</taxon>
        <taxon>Neophaeococcomyces</taxon>
    </lineage>
</organism>